<evidence type="ECO:0000256" key="2">
    <source>
        <dbReference type="SAM" id="SignalP"/>
    </source>
</evidence>
<feature type="compositionally biased region" description="Pro residues" evidence="1">
    <location>
        <begin position="79"/>
        <end position="89"/>
    </location>
</feature>
<evidence type="ECO:0000313" key="3">
    <source>
        <dbReference type="EnsemblPlants" id="Kaladp0032s0449.1.v1.1.CDS.1"/>
    </source>
</evidence>
<keyword evidence="2" id="KW-0732">Signal</keyword>
<sequence length="89" mass="9769">MVIRSFGLLVLILAAAFVANFCYARNLNDASEGTAATYMPSSHFPGSQTFLGHRPNPTITDPAISKRRRRTPRFGFGRSPPPPPPHHIP</sequence>
<accession>A0A7N0ZTR8</accession>
<evidence type="ECO:0000256" key="1">
    <source>
        <dbReference type="SAM" id="MobiDB-lite"/>
    </source>
</evidence>
<dbReference type="EnsemblPlants" id="Kaladp0032s0449.1.v1.1">
    <property type="protein sequence ID" value="Kaladp0032s0449.1.v1.1.CDS.1"/>
    <property type="gene ID" value="Kaladp0032s0449.v1.1"/>
</dbReference>
<reference evidence="3" key="1">
    <citation type="submission" date="2021-01" db="UniProtKB">
        <authorList>
            <consortium name="EnsemblPlants"/>
        </authorList>
    </citation>
    <scope>IDENTIFICATION</scope>
</reference>
<dbReference type="Gramene" id="Kaladp0032s0449.1.v1.1">
    <property type="protein sequence ID" value="Kaladp0032s0449.1.v1.1.CDS.1"/>
    <property type="gene ID" value="Kaladp0032s0449.v1.1"/>
</dbReference>
<feature type="chain" id="PRO_5029818728" evidence="2">
    <location>
        <begin position="25"/>
        <end position="89"/>
    </location>
</feature>
<keyword evidence="4" id="KW-1185">Reference proteome</keyword>
<proteinExistence type="predicted"/>
<organism evidence="3 4">
    <name type="scientific">Kalanchoe fedtschenkoi</name>
    <name type="common">Lavender scallops</name>
    <name type="synonym">South American air plant</name>
    <dbReference type="NCBI Taxonomy" id="63787"/>
    <lineage>
        <taxon>Eukaryota</taxon>
        <taxon>Viridiplantae</taxon>
        <taxon>Streptophyta</taxon>
        <taxon>Embryophyta</taxon>
        <taxon>Tracheophyta</taxon>
        <taxon>Spermatophyta</taxon>
        <taxon>Magnoliopsida</taxon>
        <taxon>eudicotyledons</taxon>
        <taxon>Gunneridae</taxon>
        <taxon>Pentapetalae</taxon>
        <taxon>Saxifragales</taxon>
        <taxon>Crassulaceae</taxon>
        <taxon>Kalanchoe</taxon>
    </lineage>
</organism>
<feature type="region of interest" description="Disordered" evidence="1">
    <location>
        <begin position="46"/>
        <end position="89"/>
    </location>
</feature>
<evidence type="ECO:0000313" key="4">
    <source>
        <dbReference type="Proteomes" id="UP000594263"/>
    </source>
</evidence>
<feature type="signal peptide" evidence="2">
    <location>
        <begin position="1"/>
        <end position="24"/>
    </location>
</feature>
<name>A0A7N0ZTR8_KALFE</name>
<dbReference type="AlphaFoldDB" id="A0A7N0ZTR8"/>
<protein>
    <submittedName>
        <fullName evidence="3">Uncharacterized protein</fullName>
    </submittedName>
</protein>
<dbReference type="Proteomes" id="UP000594263">
    <property type="component" value="Unplaced"/>
</dbReference>